<dbReference type="RefSeq" id="WP_096205971.1">
    <property type="nucleotide sequence ID" value="NZ_FZMP01000173.1"/>
</dbReference>
<dbReference type="Pfam" id="PF13584">
    <property type="entry name" value="BatD"/>
    <property type="match status" value="1"/>
</dbReference>
<dbReference type="InterPro" id="IPR047589">
    <property type="entry name" value="DUF11_rpt"/>
</dbReference>
<keyword evidence="1" id="KW-1133">Transmembrane helix</keyword>
<dbReference type="OrthoDB" id="135101at2157"/>
<proteinExistence type="predicted"/>
<dbReference type="Proteomes" id="UP000218615">
    <property type="component" value="Unassembled WGS sequence"/>
</dbReference>
<dbReference type="InterPro" id="IPR025738">
    <property type="entry name" value="BatD"/>
</dbReference>
<dbReference type="EMBL" id="FZMP01000173">
    <property type="protein sequence ID" value="SNQ61260.1"/>
    <property type="molecule type" value="Genomic_DNA"/>
</dbReference>
<keyword evidence="3" id="KW-1185">Reference proteome</keyword>
<dbReference type="AlphaFoldDB" id="A0A284VPN9"/>
<gene>
    <name evidence="2" type="ORF">MNV_290012</name>
</gene>
<dbReference type="InterPro" id="IPR013783">
    <property type="entry name" value="Ig-like_fold"/>
</dbReference>
<dbReference type="Gene3D" id="2.60.40.740">
    <property type="match status" value="1"/>
</dbReference>
<name>A0A284VPN9_9EURY</name>
<sequence length="384" mass="42059">MVAMGKTKMKWLCFSLLILFIYPNIVKGETQTFNFTLENNTALNFEGGSYIIEVIGINAQPPKSVKVNLTTDGESKTFNLYESENPYLSKPYNKLDIIATSITETKATISVTTPGEWSYPEKYIVPTKTAGEAQIVLTKSTDKTNISIGDVVEIKIIVENKGNGTAYNLTLKEVLPNGFSRAPGSRYPPQIQETLDAGGKQELYYALKAVESGTFDIEPTTVNYGVKSSQSNTITINVAKILEEKSNLTTAIGVDKDNVKTDDSIRVDIKITNTGKAPATSVLIDGNVPSGLIATGGNLKQGYKKIDAGESEAYTFFLKAIEPGNYSINLKTFYNDDKEGTESTSKPITVTKNEKGYLYIIIPVAIIAIGVVLFTVRRHKQYSF</sequence>
<feature type="transmembrane region" description="Helical" evidence="1">
    <location>
        <begin position="356"/>
        <end position="376"/>
    </location>
</feature>
<evidence type="ECO:0000313" key="2">
    <source>
        <dbReference type="EMBL" id="SNQ61260.1"/>
    </source>
</evidence>
<reference evidence="3" key="1">
    <citation type="submission" date="2017-06" db="EMBL/GenBank/DDBJ databases">
        <authorList>
            <person name="Cremers G."/>
        </authorList>
    </citation>
    <scope>NUCLEOTIDE SEQUENCE [LARGE SCALE GENOMIC DNA]</scope>
</reference>
<organism evidence="2 3">
    <name type="scientific">Candidatus Methanoperedens nitratireducens</name>
    <dbReference type="NCBI Taxonomy" id="1392998"/>
    <lineage>
        <taxon>Archaea</taxon>
        <taxon>Methanobacteriati</taxon>
        <taxon>Methanobacteriota</taxon>
        <taxon>Stenosarchaea group</taxon>
        <taxon>Methanomicrobia</taxon>
        <taxon>Methanosarcinales</taxon>
        <taxon>ANME-2 cluster</taxon>
        <taxon>Candidatus Methanoperedentaceae</taxon>
        <taxon>Candidatus Methanoperedens</taxon>
    </lineage>
</organism>
<protein>
    <submittedName>
        <fullName evidence="2">Uncharacterized protein</fullName>
    </submittedName>
</protein>
<dbReference type="PANTHER" id="PTHR12861:SF3">
    <property type="entry name" value="TRANSLOCON-ASSOCIATED PROTEIN SUBUNIT BETA"/>
    <property type="match status" value="1"/>
</dbReference>
<dbReference type="PANTHER" id="PTHR12861">
    <property type="entry name" value="TRANSLOCON-ASSOCIATED PROTEIN, BETA SUBUNIT PRECURSOR TRAP-BETA SIGNAL SEQUENCE RECEPTOR BETA SUBUNIT"/>
    <property type="match status" value="1"/>
</dbReference>
<evidence type="ECO:0000313" key="3">
    <source>
        <dbReference type="Proteomes" id="UP000218615"/>
    </source>
</evidence>
<dbReference type="Gene3D" id="2.60.40.10">
    <property type="entry name" value="Immunoglobulins"/>
    <property type="match status" value="1"/>
</dbReference>
<dbReference type="NCBIfam" id="TIGR01451">
    <property type="entry name" value="B_ant_repeat"/>
    <property type="match status" value="2"/>
</dbReference>
<accession>A0A284VPN9</accession>
<keyword evidence="1" id="KW-0472">Membrane</keyword>
<evidence type="ECO:0000256" key="1">
    <source>
        <dbReference type="SAM" id="Phobius"/>
    </source>
</evidence>
<keyword evidence="1" id="KW-0812">Transmembrane</keyword>